<evidence type="ECO:0000313" key="3">
    <source>
        <dbReference type="Proteomes" id="UP001620295"/>
    </source>
</evidence>
<proteinExistence type="predicted"/>
<keyword evidence="3" id="KW-1185">Reference proteome</keyword>
<feature type="transmembrane region" description="Helical" evidence="1">
    <location>
        <begin position="22"/>
        <end position="45"/>
    </location>
</feature>
<reference evidence="2 3" key="1">
    <citation type="submission" date="2024-11" db="EMBL/GenBank/DDBJ databases">
        <title>The Natural Products Discovery Center: Release of the First 8490 Sequenced Strains for Exploring Actinobacteria Biosynthetic Diversity.</title>
        <authorList>
            <person name="Kalkreuter E."/>
            <person name="Kautsar S.A."/>
            <person name="Yang D."/>
            <person name="Bader C.D."/>
            <person name="Teijaro C.N."/>
            <person name="Fluegel L."/>
            <person name="Davis C.M."/>
            <person name="Simpson J.R."/>
            <person name="Lauterbach L."/>
            <person name="Steele A.D."/>
            <person name="Gui C."/>
            <person name="Meng S."/>
            <person name="Li G."/>
            <person name="Viehrig K."/>
            <person name="Ye F."/>
            <person name="Su P."/>
            <person name="Kiefer A.F."/>
            <person name="Nichols A."/>
            <person name="Cepeda A.J."/>
            <person name="Yan W."/>
            <person name="Fan B."/>
            <person name="Jiang Y."/>
            <person name="Adhikari A."/>
            <person name="Zheng C.-J."/>
            <person name="Schuster L."/>
            <person name="Cowan T.M."/>
            <person name="Smanski M.J."/>
            <person name="Chevrette M.G."/>
            <person name="De Carvalho L.P.S."/>
            <person name="Shen B."/>
        </authorList>
    </citation>
    <scope>NUCLEOTIDE SEQUENCE [LARGE SCALE GENOMIC DNA]</scope>
    <source>
        <strain evidence="2 3">NPDC020863</strain>
    </source>
</reference>
<dbReference type="EMBL" id="JBJDQH010000480">
    <property type="protein sequence ID" value="MFK4274042.1"/>
    <property type="molecule type" value="Genomic_DNA"/>
</dbReference>
<feature type="non-terminal residue" evidence="2">
    <location>
        <position position="1"/>
    </location>
</feature>
<keyword evidence="1" id="KW-0472">Membrane</keyword>
<gene>
    <name evidence="2" type="ORF">ACI2L5_55845</name>
</gene>
<accession>A0ABW8M796</accession>
<protein>
    <recommendedName>
        <fullName evidence="4">Glycosyltransferase family 2 protein</fullName>
    </recommendedName>
</protein>
<dbReference type="RefSeq" id="WP_404749695.1">
    <property type="nucleotide sequence ID" value="NZ_JBJDQH010000480.1"/>
</dbReference>
<name>A0ABW8M796_9ACTN</name>
<comment type="caution">
    <text evidence="2">The sequence shown here is derived from an EMBL/GenBank/DDBJ whole genome shotgun (WGS) entry which is preliminary data.</text>
</comment>
<evidence type="ECO:0000256" key="1">
    <source>
        <dbReference type="SAM" id="Phobius"/>
    </source>
</evidence>
<dbReference type="Proteomes" id="UP001620295">
    <property type="component" value="Unassembled WGS sequence"/>
</dbReference>
<evidence type="ECO:0008006" key="4">
    <source>
        <dbReference type="Google" id="ProtNLM"/>
    </source>
</evidence>
<keyword evidence="1" id="KW-1133">Transmembrane helix</keyword>
<keyword evidence="1" id="KW-0812">Transmembrane</keyword>
<evidence type="ECO:0000313" key="2">
    <source>
        <dbReference type="EMBL" id="MFK4274042.1"/>
    </source>
</evidence>
<sequence length="67" mass="8384">LNDPYLKKIVNSHVAVSLAEKLFFYFIKMNKPILLIQFYNFLFWLRRNFNKIYKKMYPYIFNRKNVK</sequence>
<organism evidence="2 3">
    <name type="scientific">Streptomyces milbemycinicus</name>
    <dbReference type="NCBI Taxonomy" id="476552"/>
    <lineage>
        <taxon>Bacteria</taxon>
        <taxon>Bacillati</taxon>
        <taxon>Actinomycetota</taxon>
        <taxon>Actinomycetes</taxon>
        <taxon>Kitasatosporales</taxon>
        <taxon>Streptomycetaceae</taxon>
        <taxon>Streptomyces</taxon>
    </lineage>
</organism>